<keyword evidence="2" id="KW-0804">Transcription</keyword>
<comment type="caution">
    <text evidence="4">The sequence shown here is derived from an EMBL/GenBank/DDBJ whole genome shotgun (WGS) entry which is preliminary data.</text>
</comment>
<reference evidence="5" key="1">
    <citation type="journal article" date="2019" name="Int. J. Syst. Evol. Microbiol.">
        <title>The Global Catalogue of Microorganisms (GCM) 10K type strain sequencing project: providing services to taxonomists for standard genome sequencing and annotation.</title>
        <authorList>
            <consortium name="The Broad Institute Genomics Platform"/>
            <consortium name="The Broad Institute Genome Sequencing Center for Infectious Disease"/>
            <person name="Wu L."/>
            <person name="Ma J."/>
        </authorList>
    </citation>
    <scope>NUCLEOTIDE SEQUENCE [LARGE SCALE GENOMIC DNA]</scope>
    <source>
        <strain evidence="5">CGMCC 4.7020</strain>
    </source>
</reference>
<keyword evidence="5" id="KW-1185">Reference proteome</keyword>
<dbReference type="PROSITE" id="PS01124">
    <property type="entry name" value="HTH_ARAC_FAMILY_2"/>
    <property type="match status" value="1"/>
</dbReference>
<gene>
    <name evidence="4" type="ORF">ACFQ5X_41590</name>
</gene>
<dbReference type="Pfam" id="PF12833">
    <property type="entry name" value="HTH_18"/>
    <property type="match status" value="1"/>
</dbReference>
<dbReference type="Gene3D" id="3.40.50.880">
    <property type="match status" value="1"/>
</dbReference>
<dbReference type="CDD" id="cd03137">
    <property type="entry name" value="GATase1_AraC_1"/>
    <property type="match status" value="1"/>
</dbReference>
<evidence type="ECO:0000259" key="3">
    <source>
        <dbReference type="PROSITE" id="PS01124"/>
    </source>
</evidence>
<feature type="domain" description="HTH araC/xylS-type" evidence="3">
    <location>
        <begin position="229"/>
        <end position="327"/>
    </location>
</feature>
<organism evidence="4 5">
    <name type="scientific">Streptomyces kaempferi</name>
    <dbReference type="NCBI Taxonomy" id="333725"/>
    <lineage>
        <taxon>Bacteria</taxon>
        <taxon>Bacillati</taxon>
        <taxon>Actinomycetota</taxon>
        <taxon>Actinomycetes</taxon>
        <taxon>Kitasatosporales</taxon>
        <taxon>Streptomycetaceae</taxon>
        <taxon>Streptomyces</taxon>
    </lineage>
</organism>
<name>A0ABW3XSY0_9ACTN</name>
<dbReference type="EMBL" id="JBHTMM010000111">
    <property type="protein sequence ID" value="MFD1312275.1"/>
    <property type="molecule type" value="Genomic_DNA"/>
</dbReference>
<dbReference type="InterPro" id="IPR018060">
    <property type="entry name" value="HTH_AraC"/>
</dbReference>
<dbReference type="Gene3D" id="1.10.10.60">
    <property type="entry name" value="Homeodomain-like"/>
    <property type="match status" value="1"/>
</dbReference>
<dbReference type="RefSeq" id="WP_381238753.1">
    <property type="nucleotide sequence ID" value="NZ_JBHSKH010000057.1"/>
</dbReference>
<sequence>MARVRADHRTSTPSSPHTVAVLAFDGVQLLDVAGPAEVFTTANEDGADYDVRIVSETGAGIRTSSGVRLSADTSAAELPGRLGTLVVPGRPDWRRAVDDHRLVDLVAALSTRSSRTASVCAGAFLLAEAGILEGRRAATHWRLADELAARYPRVRVEADPVFVQDGPVLTSAGVTTGIDLALALVEADHGADLARAVARQLVVFMARPAGQSQFSARMTPRGSGHPVLRGVMDAIAADPAQAHHMDALALQAGVSSRHLSRLFRTEVGMTPGRYVELVRVEAAQALLTSGNDSVDAVAERSGFGSAESMRRSFQHIIGVAPTVYRARFRSTAEQGTRG</sequence>
<evidence type="ECO:0000256" key="1">
    <source>
        <dbReference type="ARBA" id="ARBA00023015"/>
    </source>
</evidence>
<dbReference type="InterPro" id="IPR029062">
    <property type="entry name" value="Class_I_gatase-like"/>
</dbReference>
<dbReference type="SUPFAM" id="SSF52317">
    <property type="entry name" value="Class I glutamine amidotransferase-like"/>
    <property type="match status" value="1"/>
</dbReference>
<dbReference type="InterPro" id="IPR009057">
    <property type="entry name" value="Homeodomain-like_sf"/>
</dbReference>
<keyword evidence="1" id="KW-0805">Transcription regulation</keyword>
<proteinExistence type="predicted"/>
<evidence type="ECO:0000256" key="2">
    <source>
        <dbReference type="ARBA" id="ARBA00023163"/>
    </source>
</evidence>
<dbReference type="InterPro" id="IPR052158">
    <property type="entry name" value="INH-QAR"/>
</dbReference>
<evidence type="ECO:0000313" key="5">
    <source>
        <dbReference type="Proteomes" id="UP001597058"/>
    </source>
</evidence>
<dbReference type="Pfam" id="PF01965">
    <property type="entry name" value="DJ-1_PfpI"/>
    <property type="match status" value="1"/>
</dbReference>
<accession>A0ABW3XSY0</accession>
<dbReference type="Proteomes" id="UP001597058">
    <property type="component" value="Unassembled WGS sequence"/>
</dbReference>
<evidence type="ECO:0000313" key="4">
    <source>
        <dbReference type="EMBL" id="MFD1312275.1"/>
    </source>
</evidence>
<dbReference type="SUPFAM" id="SSF46689">
    <property type="entry name" value="Homeodomain-like"/>
    <property type="match status" value="2"/>
</dbReference>
<dbReference type="SMART" id="SM00342">
    <property type="entry name" value="HTH_ARAC"/>
    <property type="match status" value="1"/>
</dbReference>
<dbReference type="PANTHER" id="PTHR43130">
    <property type="entry name" value="ARAC-FAMILY TRANSCRIPTIONAL REGULATOR"/>
    <property type="match status" value="1"/>
</dbReference>
<dbReference type="PANTHER" id="PTHR43130:SF3">
    <property type="entry name" value="HTH-TYPE TRANSCRIPTIONAL REGULATOR RV1931C"/>
    <property type="match status" value="1"/>
</dbReference>
<protein>
    <submittedName>
        <fullName evidence="4">GlxA family transcriptional regulator</fullName>
    </submittedName>
</protein>
<dbReference type="InterPro" id="IPR002818">
    <property type="entry name" value="DJ-1/PfpI"/>
</dbReference>